<evidence type="ECO:0000313" key="2">
    <source>
        <dbReference type="EMBL" id="RLJ72542.1"/>
    </source>
</evidence>
<reference evidence="2 3" key="1">
    <citation type="submission" date="2018-10" db="EMBL/GenBank/DDBJ databases">
        <title>Genomic Encyclopedia of Archaeal and Bacterial Type Strains, Phase II (KMG-II): from individual species to whole genera.</title>
        <authorList>
            <person name="Goeker M."/>
        </authorList>
    </citation>
    <scope>NUCLEOTIDE SEQUENCE [LARGE SCALE GENOMIC DNA]</scope>
    <source>
        <strain evidence="2 3">DSM 19624</strain>
    </source>
</reference>
<evidence type="ECO:0000313" key="3">
    <source>
        <dbReference type="Proteomes" id="UP000273898"/>
    </source>
</evidence>
<feature type="domain" description="BON" evidence="1">
    <location>
        <begin position="19"/>
        <end position="87"/>
    </location>
</feature>
<sequence>MMRGSKFGPFIMGIIMKKKDKKLAEEVRLAITTDSLLGVKKIEVLVEDGVVTLKGSVDSYAKKLAAEHAAKSVKGVKNIIQKIEVRFLFKSNLIVYMGANLVLDSKHSYKNDNDQPMDLLGPVRPDFHFERSANEIW</sequence>
<proteinExistence type="predicted"/>
<dbReference type="Pfam" id="PF04972">
    <property type="entry name" value="BON"/>
    <property type="match status" value="1"/>
</dbReference>
<name>A0A497XVS2_9SPHI</name>
<gene>
    <name evidence="2" type="ORF">BCL90_4164</name>
</gene>
<evidence type="ECO:0000259" key="1">
    <source>
        <dbReference type="PROSITE" id="PS50914"/>
    </source>
</evidence>
<dbReference type="InterPro" id="IPR007055">
    <property type="entry name" value="BON_dom"/>
</dbReference>
<dbReference type="PROSITE" id="PS50914">
    <property type="entry name" value="BON"/>
    <property type="match status" value="1"/>
</dbReference>
<dbReference type="Proteomes" id="UP000273898">
    <property type="component" value="Unassembled WGS sequence"/>
</dbReference>
<dbReference type="EMBL" id="RCCK01000014">
    <property type="protein sequence ID" value="RLJ72542.1"/>
    <property type="molecule type" value="Genomic_DNA"/>
</dbReference>
<organism evidence="2 3">
    <name type="scientific">Pedobacter alluvionis</name>
    <dbReference type="NCBI Taxonomy" id="475253"/>
    <lineage>
        <taxon>Bacteria</taxon>
        <taxon>Pseudomonadati</taxon>
        <taxon>Bacteroidota</taxon>
        <taxon>Sphingobacteriia</taxon>
        <taxon>Sphingobacteriales</taxon>
        <taxon>Sphingobacteriaceae</taxon>
        <taxon>Pedobacter</taxon>
    </lineage>
</organism>
<comment type="caution">
    <text evidence="2">The sequence shown here is derived from an EMBL/GenBank/DDBJ whole genome shotgun (WGS) entry which is preliminary data.</text>
</comment>
<accession>A0A497XVS2</accession>
<dbReference type="AlphaFoldDB" id="A0A497XVS2"/>
<dbReference type="Gene3D" id="3.30.1340.30">
    <property type="match status" value="1"/>
</dbReference>
<protein>
    <submittedName>
        <fullName evidence="2">BON domain-containing protein</fullName>
    </submittedName>
</protein>